<dbReference type="RefSeq" id="WP_275806433.1">
    <property type="nucleotide sequence ID" value="NZ_BAAANM010000005.1"/>
</dbReference>
<feature type="compositionally biased region" description="Pro residues" evidence="1">
    <location>
        <begin position="111"/>
        <end position="120"/>
    </location>
</feature>
<dbReference type="Pfam" id="PF13365">
    <property type="entry name" value="Trypsin_2"/>
    <property type="match status" value="1"/>
</dbReference>
<dbReference type="EMBL" id="JARHTQ010000001">
    <property type="protein sequence ID" value="MDF2254275.1"/>
    <property type="molecule type" value="Genomic_DNA"/>
</dbReference>
<name>A0ABT5YRQ7_9ACTN</name>
<reference evidence="2 3" key="1">
    <citation type="submission" date="2023-03" db="EMBL/GenBank/DDBJ databases">
        <title>Draft genome sequence of type strain Streptomyces ferralitis JCM 14344.</title>
        <authorList>
            <person name="Klaysubun C."/>
            <person name="Duangmal K."/>
        </authorList>
    </citation>
    <scope>NUCLEOTIDE SEQUENCE [LARGE SCALE GENOMIC DNA]</scope>
    <source>
        <strain evidence="2 3">JCM 14344</strain>
    </source>
</reference>
<dbReference type="InterPro" id="IPR018114">
    <property type="entry name" value="TRYPSIN_HIS"/>
</dbReference>
<protein>
    <recommendedName>
        <fullName evidence="4">Trypsin-like serine protease</fullName>
    </recommendedName>
</protein>
<feature type="compositionally biased region" description="Low complexity" evidence="1">
    <location>
        <begin position="94"/>
        <end position="110"/>
    </location>
</feature>
<gene>
    <name evidence="2" type="ORF">P2L57_00605</name>
</gene>
<dbReference type="InterPro" id="IPR043504">
    <property type="entry name" value="Peptidase_S1_PA_chymotrypsin"/>
</dbReference>
<dbReference type="PROSITE" id="PS00134">
    <property type="entry name" value="TRYPSIN_HIS"/>
    <property type="match status" value="1"/>
</dbReference>
<sequence>MTAQFTEDQSISAQAIPDEAPPALPESRRWTAKDAKQFWTAARMADAKPMPLPEDAKKPVAHARKPGAKGVPKPAAAVGRIRDAAHDFSTMDLPSSSPVPTDSPTNGTGPSSPPPAPTTSPTPSSTPSASASPSSGPSPSPSPSTSSSPAAGSTHFGGLPMIGRMYLLRNGGSYFCTASVIASPHHNIVLTAGHCLDTAAPNDAMAFVPQWTQANPQPYGIFPVNQDSEGRGRIWIDPHYYDRGRVQGDQWDVAFAEVGPGSNGKQVQDVVGANNLATGRGYAFDNVTLIGYPGNDAQPLTCTTNTTQFTPTDGTPGSFLRIACQDYRTGTSGGPFLANFNPQTGTGDVVGSIGGWDTGGPTADVSYSSYYGTDIQNLYDTAVSGAAPARPNVLPNASTMTHAATITSGYFAPSPTPGKDFSDMIVRWSDGELTLYRGAGNGRFDKEITLAKSGSVWSKAVSITAGDFAGSNTYDLVVRWADGSLSLFPDVDATGLHKQVVLVKPGSLWQHASTITAGRFSSTDKWPDDLIVRWSDGEMTLYPDVDSAGLHNQVQLAKPHSVWTHATSVAAGDFAGTNTWDLVVRWSDGEVDVYPDVDEHGVKTEVRERNSSALWTNATLTTAGNYGTGPWPDDYLVRWSDGELSMYGNTGRALGPESVLIPAPSGSTLPPVRR</sequence>
<dbReference type="SUPFAM" id="SSF50494">
    <property type="entry name" value="Trypsin-like serine proteases"/>
    <property type="match status" value="1"/>
</dbReference>
<evidence type="ECO:0000313" key="3">
    <source>
        <dbReference type="Proteomes" id="UP001220022"/>
    </source>
</evidence>
<feature type="compositionally biased region" description="Low complexity" evidence="1">
    <location>
        <begin position="121"/>
        <end position="135"/>
    </location>
</feature>
<dbReference type="Proteomes" id="UP001220022">
    <property type="component" value="Unassembled WGS sequence"/>
</dbReference>
<proteinExistence type="predicted"/>
<evidence type="ECO:0008006" key="4">
    <source>
        <dbReference type="Google" id="ProtNLM"/>
    </source>
</evidence>
<evidence type="ECO:0000313" key="2">
    <source>
        <dbReference type="EMBL" id="MDF2254275.1"/>
    </source>
</evidence>
<feature type="compositionally biased region" description="Basic and acidic residues" evidence="1">
    <location>
        <begin position="26"/>
        <end position="36"/>
    </location>
</feature>
<evidence type="ECO:0000256" key="1">
    <source>
        <dbReference type="SAM" id="MobiDB-lite"/>
    </source>
</evidence>
<keyword evidence="3" id="KW-1185">Reference proteome</keyword>
<organism evidence="2 3">
    <name type="scientific">Streptantibioticus ferralitis</name>
    <dbReference type="NCBI Taxonomy" id="236510"/>
    <lineage>
        <taxon>Bacteria</taxon>
        <taxon>Bacillati</taxon>
        <taxon>Actinomycetota</taxon>
        <taxon>Actinomycetes</taxon>
        <taxon>Kitasatosporales</taxon>
        <taxon>Streptomycetaceae</taxon>
        <taxon>Streptantibioticus</taxon>
    </lineage>
</organism>
<feature type="region of interest" description="Disordered" evidence="1">
    <location>
        <begin position="1"/>
        <end position="152"/>
    </location>
</feature>
<feature type="compositionally biased region" description="Low complexity" evidence="1">
    <location>
        <begin position="68"/>
        <end position="79"/>
    </location>
</feature>
<feature type="compositionally biased region" description="Polar residues" evidence="1">
    <location>
        <begin position="1"/>
        <end position="13"/>
    </location>
</feature>
<comment type="caution">
    <text evidence="2">The sequence shown here is derived from an EMBL/GenBank/DDBJ whole genome shotgun (WGS) entry which is preliminary data.</text>
</comment>
<dbReference type="Gene3D" id="2.40.10.10">
    <property type="entry name" value="Trypsin-like serine proteases"/>
    <property type="match status" value="2"/>
</dbReference>
<dbReference type="InterPro" id="IPR009003">
    <property type="entry name" value="Peptidase_S1_PA"/>
</dbReference>
<accession>A0ABT5YRQ7</accession>
<feature type="compositionally biased region" description="Low complexity" evidence="1">
    <location>
        <begin position="143"/>
        <end position="152"/>
    </location>
</feature>